<evidence type="ECO:0000313" key="3">
    <source>
        <dbReference type="EMBL" id="PWY98349.1"/>
    </source>
</evidence>
<reference evidence="3 4" key="1">
    <citation type="journal article" date="2018" name="Mol. Biol. Evol.">
        <title>Broad Genomic Sampling Reveals a Smut Pathogenic Ancestry of the Fungal Clade Ustilaginomycotina.</title>
        <authorList>
            <person name="Kijpornyongpan T."/>
            <person name="Mondo S.J."/>
            <person name="Barry K."/>
            <person name="Sandor L."/>
            <person name="Lee J."/>
            <person name="Lipzen A."/>
            <person name="Pangilinan J."/>
            <person name="LaButti K."/>
            <person name="Hainaut M."/>
            <person name="Henrissat B."/>
            <person name="Grigoriev I.V."/>
            <person name="Spatafora J.W."/>
            <person name="Aime M.C."/>
        </authorList>
    </citation>
    <scope>NUCLEOTIDE SEQUENCE [LARGE SCALE GENOMIC DNA]</scope>
    <source>
        <strain evidence="3 4">MCA 3645</strain>
    </source>
</reference>
<name>A0A317XKJ8_9BASI</name>
<dbReference type="Proteomes" id="UP000246740">
    <property type="component" value="Unassembled WGS sequence"/>
</dbReference>
<proteinExistence type="predicted"/>
<keyword evidence="4" id="KW-1185">Reference proteome</keyword>
<evidence type="ECO:0000256" key="1">
    <source>
        <dbReference type="SAM" id="MobiDB-lite"/>
    </source>
</evidence>
<dbReference type="InParanoid" id="A0A317XKJ8"/>
<evidence type="ECO:0000313" key="4">
    <source>
        <dbReference type="Proteomes" id="UP000246740"/>
    </source>
</evidence>
<dbReference type="AlphaFoldDB" id="A0A317XKJ8"/>
<evidence type="ECO:0000256" key="2">
    <source>
        <dbReference type="SAM" id="SignalP"/>
    </source>
</evidence>
<feature type="chain" id="PRO_5016238246" evidence="2">
    <location>
        <begin position="16"/>
        <end position="109"/>
    </location>
</feature>
<feature type="region of interest" description="Disordered" evidence="1">
    <location>
        <begin position="79"/>
        <end position="109"/>
    </location>
</feature>
<gene>
    <name evidence="3" type="ORF">BCV70DRAFT_207978</name>
</gene>
<feature type="signal peptide" evidence="2">
    <location>
        <begin position="1"/>
        <end position="15"/>
    </location>
</feature>
<organism evidence="3 4">
    <name type="scientific">Testicularia cyperi</name>
    <dbReference type="NCBI Taxonomy" id="1882483"/>
    <lineage>
        <taxon>Eukaryota</taxon>
        <taxon>Fungi</taxon>
        <taxon>Dikarya</taxon>
        <taxon>Basidiomycota</taxon>
        <taxon>Ustilaginomycotina</taxon>
        <taxon>Ustilaginomycetes</taxon>
        <taxon>Ustilaginales</taxon>
        <taxon>Anthracoideaceae</taxon>
        <taxon>Testicularia</taxon>
    </lineage>
</organism>
<protein>
    <submittedName>
        <fullName evidence="3">Uncharacterized protein</fullName>
    </submittedName>
</protein>
<keyword evidence="2" id="KW-0732">Signal</keyword>
<accession>A0A317XKJ8</accession>
<sequence>MGYTFIAASATRVAALLTLRTVPGDESAALGGDLLGVLALEKLLTRKVVLIRPKAKRPLVDSPVEVWQGGNGDIVEAATHRQERQPGTEAGGSNDTALSYDARCEGFTP</sequence>
<dbReference type="EMBL" id="KZ819199">
    <property type="protein sequence ID" value="PWY98349.1"/>
    <property type="molecule type" value="Genomic_DNA"/>
</dbReference>